<evidence type="ECO:0000256" key="3">
    <source>
        <dbReference type="ARBA" id="ARBA00022723"/>
    </source>
</evidence>
<feature type="compositionally biased region" description="Acidic residues" evidence="9">
    <location>
        <begin position="351"/>
        <end position="367"/>
    </location>
</feature>
<protein>
    <recommendedName>
        <fullName evidence="12">B-related factor 1</fullName>
    </recommendedName>
</protein>
<evidence type="ECO:0000256" key="7">
    <source>
        <dbReference type="ARBA" id="ARBA00023163"/>
    </source>
</evidence>
<dbReference type="GO" id="GO:0001006">
    <property type="term" value="F:RNA polymerase III type 3 promoter sequence-specific DNA binding"/>
    <property type="evidence" value="ECO:0007669"/>
    <property type="project" value="TreeGrafter"/>
</dbReference>
<evidence type="ECO:0000256" key="1">
    <source>
        <dbReference type="ARBA" id="ARBA00004123"/>
    </source>
</evidence>
<evidence type="ECO:0000256" key="4">
    <source>
        <dbReference type="ARBA" id="ARBA00022771"/>
    </source>
</evidence>
<keyword evidence="6" id="KW-0805">Transcription regulation</keyword>
<comment type="subcellular location">
    <subcellularLocation>
        <location evidence="1">Nucleus</location>
    </subcellularLocation>
</comment>
<dbReference type="EMBL" id="JAACJK010000164">
    <property type="protein sequence ID" value="KAF5324496.1"/>
    <property type="molecule type" value="Genomic_DNA"/>
</dbReference>
<feature type="compositionally biased region" description="Acidic residues" evidence="9">
    <location>
        <begin position="571"/>
        <end position="584"/>
    </location>
</feature>
<feature type="region of interest" description="Disordered" evidence="9">
    <location>
        <begin position="349"/>
        <end position="399"/>
    </location>
</feature>
<feature type="compositionally biased region" description="Basic and acidic residues" evidence="9">
    <location>
        <begin position="668"/>
        <end position="677"/>
    </location>
</feature>
<comment type="similarity">
    <text evidence="2">Belongs to the TFIIB family.</text>
</comment>
<keyword evidence="8" id="KW-0539">Nucleus</keyword>
<evidence type="ECO:0000256" key="5">
    <source>
        <dbReference type="ARBA" id="ARBA00022833"/>
    </source>
</evidence>
<keyword evidence="4" id="KW-0863">Zinc-finger</keyword>
<dbReference type="PANTHER" id="PTHR11618">
    <property type="entry name" value="TRANSCRIPTION INITIATION FACTOR IIB-RELATED"/>
    <property type="match status" value="1"/>
</dbReference>
<dbReference type="CDD" id="cd00043">
    <property type="entry name" value="CYCLIN_SF"/>
    <property type="match status" value="1"/>
</dbReference>
<dbReference type="AlphaFoldDB" id="A0A8H5BKF6"/>
<comment type="caution">
    <text evidence="10">The sequence shown here is derived from an EMBL/GenBank/DDBJ whole genome shotgun (WGS) entry which is preliminary data.</text>
</comment>
<evidence type="ECO:0000313" key="10">
    <source>
        <dbReference type="EMBL" id="KAF5324496.1"/>
    </source>
</evidence>
<reference evidence="10 11" key="1">
    <citation type="journal article" date="2020" name="ISME J.">
        <title>Uncovering the hidden diversity of litter-decomposition mechanisms in mushroom-forming fungi.</title>
        <authorList>
            <person name="Floudas D."/>
            <person name="Bentzer J."/>
            <person name="Ahren D."/>
            <person name="Johansson T."/>
            <person name="Persson P."/>
            <person name="Tunlid A."/>
        </authorList>
    </citation>
    <scope>NUCLEOTIDE SEQUENCE [LARGE SCALE GENOMIC DNA]</scope>
    <source>
        <strain evidence="10 11">CBS 175.51</strain>
    </source>
</reference>
<dbReference type="Gene3D" id="1.10.472.170">
    <property type="match status" value="1"/>
</dbReference>
<sequence length="677" mass="73938">MPCTECGGPTVWDDAASSDICTQCGNLADPAQVILTSSDWHTEGMHHDLGLRDPAAPNFLKTRSNYTLAGQGQGIRDQKNALTMANFIKSLAVSMNAPGLTPRATVLFNQARAIGYFRWGSRARTVAGVCLSLALRESNRPDSIHDIATLLRCSPHLLSRTFISLAAALKITTITVDPSVYIATLQSYLTTILQDQTPGHDLPTPLLASLRQLSLLSVSNTAAALGRTLTRNCPSDGNTKSSAASTACAIFMLSLEAESRDTLGSIGDLAKCLAARCHVGKGVVMSQYKIIQDQVALLIEKVPWLEGYRQKGGRAKLSKRLVVARGLKDVIRFNEEILQNTLLPDPLLVLDSDDEKDDEDHEPEDDTATTIPSSGAEQDVKRPTADADVQAGDDDRAAKRRKIHHSLDEASRFLLNPFNAPAAPKKRDSAQAKPSVSKFPLTSYVLSTASLSSVGPRPPTRLQLLAAARGGSDEDVIKDEELFAEGELEGFLRNDEEVEMIGRILQYSDDDDDDGDEEVKASRDAERKRKEERRNKRKRVQAGTEGLRQPAPKKSRVNLEALAKFMQGEPGSDEDGEGEIDDEYHDGGDQDGFSLLGLDSALGMDDDGDEDISSVQQIIQEEDDLGDVQQRSRTGKADRASLANDTGEEIILQLDDWRPASPAEFDSYETRYEQEYD</sequence>
<dbReference type="GO" id="GO:0008270">
    <property type="term" value="F:zinc ion binding"/>
    <property type="evidence" value="ECO:0007669"/>
    <property type="project" value="UniProtKB-KW"/>
</dbReference>
<dbReference type="GO" id="GO:0005634">
    <property type="term" value="C:nucleus"/>
    <property type="evidence" value="ECO:0007669"/>
    <property type="project" value="UniProtKB-SubCell"/>
</dbReference>
<evidence type="ECO:0000256" key="8">
    <source>
        <dbReference type="ARBA" id="ARBA00023242"/>
    </source>
</evidence>
<dbReference type="PANTHER" id="PTHR11618:SF4">
    <property type="entry name" value="TRANSCRIPTION FACTOR IIIB 90 KDA SUBUNIT"/>
    <property type="match status" value="1"/>
</dbReference>
<keyword evidence="5" id="KW-0862">Zinc</keyword>
<evidence type="ECO:0000256" key="6">
    <source>
        <dbReference type="ARBA" id="ARBA00023015"/>
    </source>
</evidence>
<name>A0A8H5BKF6_9AGAR</name>
<gene>
    <name evidence="10" type="ORF">D9611_004281</name>
</gene>
<feature type="compositionally biased region" description="Basic and acidic residues" evidence="9">
    <location>
        <begin position="518"/>
        <end position="534"/>
    </location>
</feature>
<dbReference type="GO" id="GO:0097550">
    <property type="term" value="C:transcription preinitiation complex"/>
    <property type="evidence" value="ECO:0007669"/>
    <property type="project" value="TreeGrafter"/>
</dbReference>
<evidence type="ECO:0000313" key="11">
    <source>
        <dbReference type="Proteomes" id="UP000541558"/>
    </source>
</evidence>
<keyword evidence="11" id="KW-1185">Reference proteome</keyword>
<organism evidence="10 11">
    <name type="scientific">Ephemerocybe angulata</name>
    <dbReference type="NCBI Taxonomy" id="980116"/>
    <lineage>
        <taxon>Eukaryota</taxon>
        <taxon>Fungi</taxon>
        <taxon>Dikarya</taxon>
        <taxon>Basidiomycota</taxon>
        <taxon>Agaricomycotina</taxon>
        <taxon>Agaricomycetes</taxon>
        <taxon>Agaricomycetidae</taxon>
        <taxon>Agaricales</taxon>
        <taxon>Agaricineae</taxon>
        <taxon>Psathyrellaceae</taxon>
        <taxon>Ephemerocybe</taxon>
    </lineage>
</organism>
<evidence type="ECO:0008006" key="12">
    <source>
        <dbReference type="Google" id="ProtNLM"/>
    </source>
</evidence>
<dbReference type="InterPro" id="IPR000812">
    <property type="entry name" value="TFIIB"/>
</dbReference>
<feature type="compositionally biased region" description="Acidic residues" evidence="9">
    <location>
        <begin position="508"/>
        <end position="517"/>
    </location>
</feature>
<dbReference type="GO" id="GO:0000126">
    <property type="term" value="C:transcription factor TFIIIB complex"/>
    <property type="evidence" value="ECO:0007669"/>
    <property type="project" value="TreeGrafter"/>
</dbReference>
<dbReference type="OrthoDB" id="2527864at2759"/>
<feature type="region of interest" description="Disordered" evidence="9">
    <location>
        <begin position="503"/>
        <end position="677"/>
    </location>
</feature>
<dbReference type="Proteomes" id="UP000541558">
    <property type="component" value="Unassembled WGS sequence"/>
</dbReference>
<evidence type="ECO:0000256" key="9">
    <source>
        <dbReference type="SAM" id="MobiDB-lite"/>
    </source>
</evidence>
<dbReference type="GO" id="GO:0000995">
    <property type="term" value="F:RNA polymerase III general transcription initiation factor activity"/>
    <property type="evidence" value="ECO:0007669"/>
    <property type="project" value="TreeGrafter"/>
</dbReference>
<accession>A0A8H5BKF6</accession>
<keyword evidence="7" id="KW-0804">Transcription</keyword>
<proteinExistence type="inferred from homology"/>
<keyword evidence="3" id="KW-0479">Metal-binding</keyword>
<evidence type="ECO:0000256" key="2">
    <source>
        <dbReference type="ARBA" id="ARBA00010857"/>
    </source>
</evidence>
<dbReference type="GO" id="GO:0070897">
    <property type="term" value="P:transcription preinitiation complex assembly"/>
    <property type="evidence" value="ECO:0007669"/>
    <property type="project" value="InterPro"/>
</dbReference>